<name>A0A645JE21_9ZZZZ</name>
<sequence>MLPADGDQFPLVFPVEQVVMVLHGYKGSPAVFLSRQLHIVKLIAVHGGRSQGPDLASLHQAVKRLHCFLNGGVIVKAVNDVQVKVIGAQTFQRALDLARDGFF</sequence>
<gene>
    <name evidence="1" type="ORF">SDC9_209169</name>
</gene>
<reference evidence="1" key="1">
    <citation type="submission" date="2019-08" db="EMBL/GenBank/DDBJ databases">
        <authorList>
            <person name="Kucharzyk K."/>
            <person name="Murdoch R.W."/>
            <person name="Higgins S."/>
            <person name="Loffler F."/>
        </authorList>
    </citation>
    <scope>NUCLEOTIDE SEQUENCE</scope>
</reference>
<proteinExistence type="predicted"/>
<comment type="caution">
    <text evidence="1">The sequence shown here is derived from an EMBL/GenBank/DDBJ whole genome shotgun (WGS) entry which is preliminary data.</text>
</comment>
<evidence type="ECO:0000313" key="1">
    <source>
        <dbReference type="EMBL" id="MPN61432.1"/>
    </source>
</evidence>
<organism evidence="1">
    <name type="scientific">bioreactor metagenome</name>
    <dbReference type="NCBI Taxonomy" id="1076179"/>
    <lineage>
        <taxon>unclassified sequences</taxon>
        <taxon>metagenomes</taxon>
        <taxon>ecological metagenomes</taxon>
    </lineage>
</organism>
<protein>
    <submittedName>
        <fullName evidence="1">Uncharacterized protein</fullName>
    </submittedName>
</protein>
<dbReference type="EMBL" id="VSSQ01138037">
    <property type="protein sequence ID" value="MPN61432.1"/>
    <property type="molecule type" value="Genomic_DNA"/>
</dbReference>
<dbReference type="AlphaFoldDB" id="A0A645JE21"/>
<accession>A0A645JE21</accession>